<dbReference type="AlphaFoldDB" id="A0A7G5C5H8"/>
<reference evidence="5 6" key="1">
    <citation type="submission" date="2019-07" db="EMBL/GenBank/DDBJ databases">
        <authorList>
            <person name="Kim J.K."/>
            <person name="Cheong H.-M."/>
            <person name="Choi Y."/>
            <person name="Hwang K.J."/>
            <person name="Lee S."/>
            <person name="Choi C."/>
        </authorList>
    </citation>
    <scope>NUCLEOTIDE SEQUENCE [LARGE SCALE GENOMIC DNA]</scope>
    <source>
        <strain evidence="5 6">KS 22</strain>
    </source>
</reference>
<keyword evidence="2 5" id="KW-0645">Protease</keyword>
<dbReference type="KEGG" id="cchl:FPL14_27305"/>
<sequence>MELAKETKNPTKEIRAIPVTLEVRAAEGDDGKRTITGAIKYDTDSADMRDWAGDTFVEQIAAGAFTDSLKTRGVVGLWSHDTSQVLGNTKSGTLRVFDGAKELRFELDIPNTSVGNDAWELIQRGDVDGVSFGFSVRSNGAKWSRFEREGQKVYRRTVLDADLFEISPVAFPAYPSNEVSARSLEDFKAEEVRAEIEFEKEKLLMELDLM</sequence>
<dbReference type="RefSeq" id="WP_182300697.1">
    <property type="nucleotide sequence ID" value="NZ_CP041969.1"/>
</dbReference>
<protein>
    <submittedName>
        <fullName evidence="5">HK97 family phage prohead protease</fullName>
    </submittedName>
</protein>
<dbReference type="Proteomes" id="UP000515679">
    <property type="component" value="Chromosome"/>
</dbReference>
<dbReference type="InterPro" id="IPR006433">
    <property type="entry name" value="Prohead_protease"/>
</dbReference>
<dbReference type="InterPro" id="IPR054613">
    <property type="entry name" value="Peptidase_S78_dom"/>
</dbReference>
<evidence type="ECO:0000256" key="3">
    <source>
        <dbReference type="ARBA" id="ARBA00022801"/>
    </source>
</evidence>
<gene>
    <name evidence="5" type="ORF">FPL14_27305</name>
</gene>
<dbReference type="EMBL" id="CP041969">
    <property type="protein sequence ID" value="QMV44462.1"/>
    <property type="molecule type" value="Genomic_DNA"/>
</dbReference>
<accession>A0A7G5C5H8</accession>
<evidence type="ECO:0000256" key="1">
    <source>
        <dbReference type="ARBA" id="ARBA00022612"/>
    </source>
</evidence>
<proteinExistence type="predicted"/>
<keyword evidence="3" id="KW-0378">Hydrolase</keyword>
<keyword evidence="1" id="KW-1188">Viral release from host cell</keyword>
<evidence type="ECO:0000313" key="6">
    <source>
        <dbReference type="Proteomes" id="UP000515679"/>
    </source>
</evidence>
<evidence type="ECO:0000313" key="5">
    <source>
        <dbReference type="EMBL" id="QMV44462.1"/>
    </source>
</evidence>
<evidence type="ECO:0000259" key="4">
    <source>
        <dbReference type="Pfam" id="PF04586"/>
    </source>
</evidence>
<evidence type="ECO:0000256" key="2">
    <source>
        <dbReference type="ARBA" id="ARBA00022670"/>
    </source>
</evidence>
<organism evidence="5 6">
    <name type="scientific">Cohnella cholangitidis</name>
    <dbReference type="NCBI Taxonomy" id="2598458"/>
    <lineage>
        <taxon>Bacteria</taxon>
        <taxon>Bacillati</taxon>
        <taxon>Bacillota</taxon>
        <taxon>Bacilli</taxon>
        <taxon>Bacillales</taxon>
        <taxon>Paenibacillaceae</taxon>
        <taxon>Cohnella</taxon>
    </lineage>
</organism>
<name>A0A7G5C5H8_9BACL</name>
<dbReference type="Pfam" id="PF04586">
    <property type="entry name" value="Peptidase_S78"/>
    <property type="match status" value="1"/>
</dbReference>
<feature type="domain" description="Prohead serine protease" evidence="4">
    <location>
        <begin position="20"/>
        <end position="188"/>
    </location>
</feature>
<dbReference type="GO" id="GO:0006508">
    <property type="term" value="P:proteolysis"/>
    <property type="evidence" value="ECO:0007669"/>
    <property type="project" value="UniProtKB-KW"/>
</dbReference>
<dbReference type="NCBIfam" id="TIGR01543">
    <property type="entry name" value="proheadase_HK97"/>
    <property type="match status" value="1"/>
</dbReference>
<keyword evidence="6" id="KW-1185">Reference proteome</keyword>
<dbReference type="GO" id="GO:0008233">
    <property type="term" value="F:peptidase activity"/>
    <property type="evidence" value="ECO:0007669"/>
    <property type="project" value="UniProtKB-KW"/>
</dbReference>